<evidence type="ECO:0000256" key="1">
    <source>
        <dbReference type="ARBA" id="ARBA00022679"/>
    </source>
</evidence>
<accession>C0D364</accession>
<comment type="caution">
    <text evidence="4">The sequence shown here is derived from an EMBL/GenBank/DDBJ whole genome shotgun (WGS) entry which is preliminary data.</text>
</comment>
<keyword evidence="1" id="KW-0808">Transferase</keyword>
<dbReference type="EMBL" id="ACCJ01000290">
    <property type="protein sequence ID" value="EEG54216.1"/>
    <property type="molecule type" value="Genomic_DNA"/>
</dbReference>
<protein>
    <recommendedName>
        <fullName evidence="3">Carbohydrate kinase PfkB domain-containing protein</fullName>
    </recommendedName>
</protein>
<name>C0D364_9FIRM</name>
<dbReference type="HOGENOM" id="CLU_2126181_0_0_9"/>
<dbReference type="Gene3D" id="3.40.1190.20">
    <property type="match status" value="1"/>
</dbReference>
<reference evidence="4 5" key="2">
    <citation type="submission" date="2009-02" db="EMBL/GenBank/DDBJ databases">
        <title>Draft genome sequence of Clostridium asparagiforme (DSM 15981).</title>
        <authorList>
            <person name="Sudarsanam P."/>
            <person name="Ley R."/>
            <person name="Guruge J."/>
            <person name="Turnbaugh P.J."/>
            <person name="Mahowald M."/>
            <person name="Liep D."/>
            <person name="Gordon J."/>
        </authorList>
    </citation>
    <scope>NUCLEOTIDE SEQUENCE [LARGE SCALE GENOMIC DNA]</scope>
    <source>
        <strain evidence="4 5">DSM 15981</strain>
    </source>
</reference>
<dbReference type="Pfam" id="PF00294">
    <property type="entry name" value="PfkB"/>
    <property type="match status" value="1"/>
</dbReference>
<dbReference type="PANTHER" id="PTHR10584">
    <property type="entry name" value="SUGAR KINASE"/>
    <property type="match status" value="1"/>
</dbReference>
<organism evidence="4 5">
    <name type="scientific">[Clostridium] asparagiforme DSM 15981</name>
    <dbReference type="NCBI Taxonomy" id="518636"/>
    <lineage>
        <taxon>Bacteria</taxon>
        <taxon>Bacillati</taxon>
        <taxon>Bacillota</taxon>
        <taxon>Clostridia</taxon>
        <taxon>Lachnospirales</taxon>
        <taxon>Lachnospiraceae</taxon>
        <taxon>Enterocloster</taxon>
    </lineage>
</organism>
<dbReference type="AlphaFoldDB" id="C0D364"/>
<sequence>GDRTDAPDEDTVHAAQIICHRTGNHVIVTLGADGALVCHRSGCWRHIPSRPARQVDANGAGDSHVGTVIACGMRGMSLEDSVRTANLVAAAAVEHPGTGLPDEVFDRLKLNFK</sequence>
<evidence type="ECO:0000313" key="5">
    <source>
        <dbReference type="Proteomes" id="UP000004756"/>
    </source>
</evidence>
<dbReference type="GO" id="GO:0016301">
    <property type="term" value="F:kinase activity"/>
    <property type="evidence" value="ECO:0007669"/>
    <property type="project" value="UniProtKB-KW"/>
</dbReference>
<dbReference type="InterPro" id="IPR029056">
    <property type="entry name" value="Ribokinase-like"/>
</dbReference>
<evidence type="ECO:0000313" key="4">
    <source>
        <dbReference type="EMBL" id="EEG54216.1"/>
    </source>
</evidence>
<keyword evidence="5" id="KW-1185">Reference proteome</keyword>
<keyword evidence="2" id="KW-0418">Kinase</keyword>
<evidence type="ECO:0000259" key="3">
    <source>
        <dbReference type="Pfam" id="PF00294"/>
    </source>
</evidence>
<dbReference type="PANTHER" id="PTHR10584:SF166">
    <property type="entry name" value="RIBOKINASE"/>
    <property type="match status" value="1"/>
</dbReference>
<gene>
    <name evidence="4" type="ORF">CLOSTASPAR_03705</name>
</gene>
<feature type="non-terminal residue" evidence="4">
    <location>
        <position position="1"/>
    </location>
</feature>
<dbReference type="InterPro" id="IPR011611">
    <property type="entry name" value="PfkB_dom"/>
</dbReference>
<dbReference type="SUPFAM" id="SSF53613">
    <property type="entry name" value="Ribokinase-like"/>
    <property type="match status" value="1"/>
</dbReference>
<evidence type="ECO:0000256" key="2">
    <source>
        <dbReference type="ARBA" id="ARBA00022777"/>
    </source>
</evidence>
<dbReference type="RefSeq" id="WP_007713416.1">
    <property type="nucleotide sequence ID" value="NZ_GG657592.1"/>
</dbReference>
<proteinExistence type="predicted"/>
<reference evidence="4 5" key="1">
    <citation type="submission" date="2009-01" db="EMBL/GenBank/DDBJ databases">
        <authorList>
            <person name="Fulton L."/>
            <person name="Clifton S."/>
            <person name="Fulton B."/>
            <person name="Xu J."/>
            <person name="Minx P."/>
            <person name="Pepin K.H."/>
            <person name="Johnson M."/>
            <person name="Bhonagiri V."/>
            <person name="Nash W.E."/>
            <person name="Mardis E.R."/>
            <person name="Wilson R.K."/>
        </authorList>
    </citation>
    <scope>NUCLEOTIDE SEQUENCE [LARGE SCALE GENOMIC DNA]</scope>
    <source>
        <strain evidence="4 5">DSM 15981</strain>
    </source>
</reference>
<feature type="domain" description="Carbohydrate kinase PfkB" evidence="3">
    <location>
        <begin position="7"/>
        <end position="101"/>
    </location>
</feature>
<dbReference type="Proteomes" id="UP000004756">
    <property type="component" value="Unassembled WGS sequence"/>
</dbReference>